<gene>
    <name evidence="2" type="ORF">AC626_04875</name>
</gene>
<evidence type="ECO:0000313" key="3">
    <source>
        <dbReference type="Proteomes" id="UP000036850"/>
    </source>
</evidence>
<comment type="caution">
    <text evidence="2">The sequence shown here is derived from an EMBL/GenBank/DDBJ whole genome shotgun (WGS) entry which is preliminary data.</text>
</comment>
<sequence>MQVPCDELAKVEHRLNKQNALGAAIAGGLWVFPILFAWFGAFTLNADFGPLMLAVSGVLVGLVIRLHGRGYQKVFGVIAFVLHAWLVFLALALELIVSNDTWLMVLGILYAIGVWSSVFLARKKVPFSEHRAFFELAEKQQHASRKKLKNRWFIVLPVLLITSLATSLMAIYGVTTAEQLLIAQELDEQQQQRALRAQKNEIDVTPQGLKALSTRQALHYAYAYFSGYRIDEYGRNKGQFVHSEFKAKTILIHLTEQRAEPRALFILGIINGGSQGSQQIEQAAELGDDYAKLFKTIEFGCRYDKDQALTLINGLSQLSDESPISAEIDSIRSYGFEPVCAELNTGKFEYSFIREYQPNSR</sequence>
<dbReference type="EMBL" id="LFZX01000024">
    <property type="protein sequence ID" value="KNC68387.1"/>
    <property type="molecule type" value="Genomic_DNA"/>
</dbReference>
<keyword evidence="1" id="KW-0812">Transmembrane</keyword>
<name>A0A0L0EV90_9GAMM</name>
<feature type="transmembrane region" description="Helical" evidence="1">
    <location>
        <begin position="102"/>
        <end position="121"/>
    </location>
</feature>
<feature type="transmembrane region" description="Helical" evidence="1">
    <location>
        <begin position="152"/>
        <end position="174"/>
    </location>
</feature>
<feature type="transmembrane region" description="Helical" evidence="1">
    <location>
        <begin position="48"/>
        <end position="67"/>
    </location>
</feature>
<dbReference type="Proteomes" id="UP000036850">
    <property type="component" value="Unassembled WGS sequence"/>
</dbReference>
<reference evidence="3" key="1">
    <citation type="submission" date="2015-07" db="EMBL/GenBank/DDBJ databases">
        <title>Draft genome sequence of a Pseudoalteromonas rubra strain, OCN096, isolated from Kaneohe Bay, Oahu, Hawaii.</title>
        <authorList>
            <person name="Beurmann S."/>
            <person name="Ushijima B."/>
            <person name="Belcaid M."/>
            <person name="Callahan S.M."/>
            <person name="Aeby G.S."/>
        </authorList>
    </citation>
    <scope>NUCLEOTIDE SEQUENCE [LARGE SCALE GENOMIC DNA]</scope>
    <source>
        <strain evidence="3">OCN096</strain>
    </source>
</reference>
<evidence type="ECO:0000256" key="1">
    <source>
        <dbReference type="SAM" id="Phobius"/>
    </source>
</evidence>
<organism evidence="2 3">
    <name type="scientific">Pseudoalteromonas rubra</name>
    <dbReference type="NCBI Taxonomy" id="43658"/>
    <lineage>
        <taxon>Bacteria</taxon>
        <taxon>Pseudomonadati</taxon>
        <taxon>Pseudomonadota</taxon>
        <taxon>Gammaproteobacteria</taxon>
        <taxon>Alteromonadales</taxon>
        <taxon>Pseudoalteromonadaceae</taxon>
        <taxon>Pseudoalteromonas</taxon>
    </lineage>
</organism>
<protein>
    <submittedName>
        <fullName evidence="2">Uncharacterized protein</fullName>
    </submittedName>
</protein>
<evidence type="ECO:0000313" key="2">
    <source>
        <dbReference type="EMBL" id="KNC68387.1"/>
    </source>
</evidence>
<dbReference type="OrthoDB" id="6300812at2"/>
<dbReference type="PATRIC" id="fig|43658.6.peg.5442"/>
<proteinExistence type="predicted"/>
<accession>A0A0L0EV90</accession>
<feature type="transmembrane region" description="Helical" evidence="1">
    <location>
        <begin position="74"/>
        <end position="96"/>
    </location>
</feature>
<feature type="transmembrane region" description="Helical" evidence="1">
    <location>
        <begin position="20"/>
        <end position="42"/>
    </location>
</feature>
<keyword evidence="1" id="KW-1133">Transmembrane helix</keyword>
<keyword evidence="1" id="KW-0472">Membrane</keyword>
<dbReference type="AlphaFoldDB" id="A0A0L0EV90"/>